<dbReference type="EMBL" id="HG996470">
    <property type="protein sequence ID" value="CAG1839960.1"/>
    <property type="molecule type" value="Genomic_DNA"/>
</dbReference>
<dbReference type="AlphaFoldDB" id="A0A804J944"/>
<accession>A0A804J944</accession>
<evidence type="ECO:0000313" key="2">
    <source>
        <dbReference type="EnsemblPlants" id="Ma05_p27320.1"/>
    </source>
</evidence>
<organism evidence="2 3">
    <name type="scientific">Musa acuminata subsp. malaccensis</name>
    <name type="common">Wild banana</name>
    <name type="synonym">Musa malaccensis</name>
    <dbReference type="NCBI Taxonomy" id="214687"/>
    <lineage>
        <taxon>Eukaryota</taxon>
        <taxon>Viridiplantae</taxon>
        <taxon>Streptophyta</taxon>
        <taxon>Embryophyta</taxon>
        <taxon>Tracheophyta</taxon>
        <taxon>Spermatophyta</taxon>
        <taxon>Magnoliopsida</taxon>
        <taxon>Liliopsida</taxon>
        <taxon>Zingiberales</taxon>
        <taxon>Musaceae</taxon>
        <taxon>Musa</taxon>
    </lineage>
</organism>
<dbReference type="InParanoid" id="A0A804J944"/>
<evidence type="ECO:0000313" key="3">
    <source>
        <dbReference type="Proteomes" id="UP000012960"/>
    </source>
</evidence>
<dbReference type="Proteomes" id="UP000012960">
    <property type="component" value="Unplaced"/>
</dbReference>
<name>A0A804J944_MUSAM</name>
<gene>
    <name evidence="1" type="ORF">GSMUA_279280.1</name>
</gene>
<keyword evidence="3" id="KW-1185">Reference proteome</keyword>
<dbReference type="Gramene" id="Ma05_t27320.1">
    <property type="protein sequence ID" value="Ma05_p27320.1"/>
    <property type="gene ID" value="Ma05_g27320"/>
</dbReference>
<reference evidence="2" key="2">
    <citation type="submission" date="2021-05" db="UniProtKB">
        <authorList>
            <consortium name="EnsemblPlants"/>
        </authorList>
    </citation>
    <scope>IDENTIFICATION</scope>
    <source>
        <strain evidence="2">subsp. malaccensis</strain>
    </source>
</reference>
<proteinExistence type="predicted"/>
<dbReference type="EnsemblPlants" id="Ma05_t27320.1">
    <property type="protein sequence ID" value="Ma05_p27320.1"/>
    <property type="gene ID" value="Ma05_g27320"/>
</dbReference>
<sequence>MNINILLIMMGNYSISLDNSDRIRREILRHLFRASKVCL</sequence>
<reference evidence="1" key="1">
    <citation type="submission" date="2021-03" db="EMBL/GenBank/DDBJ databases">
        <authorList>
            <consortium name="Genoscope - CEA"/>
            <person name="William W."/>
        </authorList>
    </citation>
    <scope>NUCLEOTIDE SEQUENCE</scope>
    <source>
        <strain evidence="1">Doubled-haploid Pahang</strain>
    </source>
</reference>
<evidence type="ECO:0000313" key="1">
    <source>
        <dbReference type="EMBL" id="CAG1839960.1"/>
    </source>
</evidence>
<protein>
    <submittedName>
        <fullName evidence="1">(wild Malaysian banana) hypothetical protein</fullName>
    </submittedName>
</protein>